<dbReference type="RefSeq" id="WP_068824338.1">
    <property type="nucleotide sequence ID" value="NZ_CP014224.1"/>
</dbReference>
<dbReference type="Gene3D" id="2.40.160.60">
    <property type="entry name" value="Outer membrane protein transport protein (OMPP1/FadL/TodX)"/>
    <property type="match status" value="1"/>
</dbReference>
<feature type="chain" id="PRO_5008532373" description="Aromatic hydrocarbon degradation protein" evidence="1">
    <location>
        <begin position="23"/>
        <end position="419"/>
    </location>
</feature>
<evidence type="ECO:0000256" key="1">
    <source>
        <dbReference type="SAM" id="SignalP"/>
    </source>
</evidence>
<keyword evidence="1" id="KW-0732">Signal</keyword>
<dbReference type="STRING" id="1790137.AXE80_02565"/>
<sequence>MKQNLSNVVVGLVLLFFVSAKAQEQQVSSLLSNIGLGTTFSEATIAEKAQGDLSVVGNNNVEVLSFTNPALLSDLQLTSFGVAFQVQSNNVTAQESNFSTSNTTISNLSFGVPLGVKGGLSLGLRVHSAVGFEVNTDNFYNQGSGSVNQIYAGIGYEIFKNFSLGLQANMYFGETTKTQAFKNVQKSTVYDETYNVKGLATKVGAQYKLNLSEKLIAQVGAYGVLNHQLTATGNARFYEAIQTDENSFSMIATPITSNLSGTQENPFKSVLGLGLGTYNHWFAGVSYESQGATTYSGNVFNQTNNTDVPVDFESKSKISVGGYIIPKKYALKNYLNRVTYRAGFKYENTGTVLNNESLKNIGMSFGVGLPIGKRISYANFTLEVGQLGEFSKNNYQEEYINVGVNFSLSDKWFEKRVIR</sequence>
<dbReference type="OrthoDB" id="1491239at2"/>
<accession>A0A1B1Y393</accession>
<dbReference type="EMBL" id="CP014224">
    <property type="protein sequence ID" value="ANW95233.1"/>
    <property type="molecule type" value="Genomic_DNA"/>
</dbReference>
<organism evidence="2 3">
    <name type="scientific">Wenyingzhuangia fucanilytica</name>
    <dbReference type="NCBI Taxonomy" id="1790137"/>
    <lineage>
        <taxon>Bacteria</taxon>
        <taxon>Pseudomonadati</taxon>
        <taxon>Bacteroidota</taxon>
        <taxon>Flavobacteriia</taxon>
        <taxon>Flavobacteriales</taxon>
        <taxon>Flavobacteriaceae</taxon>
        <taxon>Wenyingzhuangia</taxon>
    </lineage>
</organism>
<protein>
    <recommendedName>
        <fullName evidence="4">Aromatic hydrocarbon degradation protein</fullName>
    </recommendedName>
</protein>
<evidence type="ECO:0000313" key="2">
    <source>
        <dbReference type="EMBL" id="ANW95233.1"/>
    </source>
</evidence>
<gene>
    <name evidence="2" type="ORF">AXE80_02565</name>
</gene>
<reference evidence="2 3" key="1">
    <citation type="submission" date="2016-02" db="EMBL/GenBank/DDBJ databases">
        <authorList>
            <person name="Wen L."/>
            <person name="He K."/>
            <person name="Yang H."/>
        </authorList>
    </citation>
    <scope>NUCLEOTIDE SEQUENCE [LARGE SCALE GENOMIC DNA]</scope>
    <source>
        <strain evidence="2 3">CZ1127</strain>
    </source>
</reference>
<dbReference type="KEGG" id="wfu:AXE80_02565"/>
<evidence type="ECO:0000313" key="3">
    <source>
        <dbReference type="Proteomes" id="UP000092967"/>
    </source>
</evidence>
<proteinExistence type="predicted"/>
<dbReference type="Proteomes" id="UP000092967">
    <property type="component" value="Chromosome"/>
</dbReference>
<keyword evidence="3" id="KW-1185">Reference proteome</keyword>
<dbReference type="AlphaFoldDB" id="A0A1B1Y393"/>
<feature type="signal peptide" evidence="1">
    <location>
        <begin position="1"/>
        <end position="22"/>
    </location>
</feature>
<name>A0A1B1Y393_9FLAO</name>
<evidence type="ECO:0008006" key="4">
    <source>
        <dbReference type="Google" id="ProtNLM"/>
    </source>
</evidence>